<dbReference type="AlphaFoldDB" id="A0AAD8NJ73"/>
<dbReference type="EMBL" id="JAUHHV010000010">
    <property type="protein sequence ID" value="KAK1409878.1"/>
    <property type="molecule type" value="Genomic_DNA"/>
</dbReference>
<gene>
    <name evidence="1" type="ORF">QVD17_36407</name>
</gene>
<name>A0AAD8NJ73_TARER</name>
<evidence type="ECO:0000313" key="1">
    <source>
        <dbReference type="EMBL" id="KAK1409878.1"/>
    </source>
</evidence>
<reference evidence="1" key="1">
    <citation type="journal article" date="2023" name="bioRxiv">
        <title>Improved chromosome-level genome assembly for marigold (Tagetes erecta).</title>
        <authorList>
            <person name="Jiang F."/>
            <person name="Yuan L."/>
            <person name="Wang S."/>
            <person name="Wang H."/>
            <person name="Xu D."/>
            <person name="Wang A."/>
            <person name="Fan W."/>
        </authorList>
    </citation>
    <scope>NUCLEOTIDE SEQUENCE</scope>
    <source>
        <strain evidence="1">WSJ</strain>
        <tissue evidence="1">Leaf</tissue>
    </source>
</reference>
<accession>A0AAD8NJ73</accession>
<organism evidence="1 2">
    <name type="scientific">Tagetes erecta</name>
    <name type="common">African marigold</name>
    <dbReference type="NCBI Taxonomy" id="13708"/>
    <lineage>
        <taxon>Eukaryota</taxon>
        <taxon>Viridiplantae</taxon>
        <taxon>Streptophyta</taxon>
        <taxon>Embryophyta</taxon>
        <taxon>Tracheophyta</taxon>
        <taxon>Spermatophyta</taxon>
        <taxon>Magnoliopsida</taxon>
        <taxon>eudicotyledons</taxon>
        <taxon>Gunneridae</taxon>
        <taxon>Pentapetalae</taxon>
        <taxon>asterids</taxon>
        <taxon>campanulids</taxon>
        <taxon>Asterales</taxon>
        <taxon>Asteraceae</taxon>
        <taxon>Asteroideae</taxon>
        <taxon>Heliantheae alliance</taxon>
        <taxon>Tageteae</taxon>
        <taxon>Tagetes</taxon>
    </lineage>
</organism>
<comment type="caution">
    <text evidence="1">The sequence shown here is derived from an EMBL/GenBank/DDBJ whole genome shotgun (WGS) entry which is preliminary data.</text>
</comment>
<dbReference type="Proteomes" id="UP001229421">
    <property type="component" value="Unassembled WGS sequence"/>
</dbReference>
<proteinExistence type="predicted"/>
<sequence length="83" mass="9983">MALFFQSLSTIIHFPCHYSLNFAVYAPIIERVNLFYDPVVCLDQVYINNIKFKGFYTRNCFKWRCHWKIFLLKRVLRVAGQSE</sequence>
<protein>
    <submittedName>
        <fullName evidence="1">Uncharacterized protein</fullName>
    </submittedName>
</protein>
<evidence type="ECO:0000313" key="2">
    <source>
        <dbReference type="Proteomes" id="UP001229421"/>
    </source>
</evidence>
<keyword evidence="2" id="KW-1185">Reference proteome</keyword>